<dbReference type="OrthoDB" id="18679at2759"/>
<dbReference type="GeneID" id="30203553"/>
<dbReference type="Gene3D" id="1.20.5.110">
    <property type="match status" value="2"/>
</dbReference>
<dbReference type="InterPro" id="IPR000727">
    <property type="entry name" value="T_SNARE_dom"/>
</dbReference>
<dbReference type="CDD" id="cd15857">
    <property type="entry name" value="SNARE_SEC9C"/>
    <property type="match status" value="1"/>
</dbReference>
<dbReference type="SMART" id="SM00397">
    <property type="entry name" value="t_SNARE"/>
    <property type="match status" value="2"/>
</dbReference>
<organism evidence="4 5">
    <name type="scientific">Wickerhamomyces anomalus (strain ATCC 58044 / CBS 1984 / NCYC 433 / NRRL Y-366-8)</name>
    <name type="common">Yeast</name>
    <name type="synonym">Hansenula anomala</name>
    <dbReference type="NCBI Taxonomy" id="683960"/>
    <lineage>
        <taxon>Eukaryota</taxon>
        <taxon>Fungi</taxon>
        <taxon>Dikarya</taxon>
        <taxon>Ascomycota</taxon>
        <taxon>Saccharomycotina</taxon>
        <taxon>Saccharomycetes</taxon>
        <taxon>Phaffomycetales</taxon>
        <taxon>Wickerhamomycetaceae</taxon>
        <taxon>Wickerhamomyces</taxon>
    </lineage>
</organism>
<feature type="compositionally biased region" description="Polar residues" evidence="2">
    <location>
        <begin position="98"/>
        <end position="107"/>
    </location>
</feature>
<dbReference type="SUPFAM" id="SSF58038">
    <property type="entry name" value="SNARE fusion complex"/>
    <property type="match status" value="2"/>
</dbReference>
<feature type="compositionally biased region" description="Polar residues" evidence="2">
    <location>
        <begin position="310"/>
        <end position="319"/>
    </location>
</feature>
<reference evidence="4 5" key="1">
    <citation type="journal article" date="2016" name="Proc. Natl. Acad. Sci. U.S.A.">
        <title>Comparative genomics of biotechnologically important yeasts.</title>
        <authorList>
            <person name="Riley R."/>
            <person name="Haridas S."/>
            <person name="Wolfe K.H."/>
            <person name="Lopes M.R."/>
            <person name="Hittinger C.T."/>
            <person name="Goeker M."/>
            <person name="Salamov A.A."/>
            <person name="Wisecaver J.H."/>
            <person name="Long T.M."/>
            <person name="Calvey C.H."/>
            <person name="Aerts A.L."/>
            <person name="Barry K.W."/>
            <person name="Choi C."/>
            <person name="Clum A."/>
            <person name="Coughlan A.Y."/>
            <person name="Deshpande S."/>
            <person name="Douglass A.P."/>
            <person name="Hanson S.J."/>
            <person name="Klenk H.-P."/>
            <person name="LaButti K.M."/>
            <person name="Lapidus A."/>
            <person name="Lindquist E.A."/>
            <person name="Lipzen A.M."/>
            <person name="Meier-Kolthoff J.P."/>
            <person name="Ohm R.A."/>
            <person name="Otillar R.P."/>
            <person name="Pangilinan J.L."/>
            <person name="Peng Y."/>
            <person name="Rokas A."/>
            <person name="Rosa C.A."/>
            <person name="Scheuner C."/>
            <person name="Sibirny A.A."/>
            <person name="Slot J.C."/>
            <person name="Stielow J.B."/>
            <person name="Sun H."/>
            <person name="Kurtzman C.P."/>
            <person name="Blackwell M."/>
            <person name="Grigoriev I.V."/>
            <person name="Jeffries T.W."/>
        </authorList>
    </citation>
    <scope>NUCLEOTIDE SEQUENCE [LARGE SCALE GENOMIC DNA]</scope>
    <source>
        <strain evidence="5">ATCC 58044 / CBS 1984 / NCYC 433 / NRRL Y-366-8</strain>
    </source>
</reference>
<name>A0A1E3P2Q1_WICAA</name>
<dbReference type="STRING" id="683960.A0A1E3P2Q1"/>
<dbReference type="PANTHER" id="PTHR19305:SF9">
    <property type="entry name" value="SYNAPTOSOMAL-ASSOCIATED PROTEIN 29"/>
    <property type="match status" value="1"/>
</dbReference>
<evidence type="ECO:0000313" key="5">
    <source>
        <dbReference type="Proteomes" id="UP000094112"/>
    </source>
</evidence>
<dbReference type="GO" id="GO:0031201">
    <property type="term" value="C:SNARE complex"/>
    <property type="evidence" value="ECO:0007669"/>
    <property type="project" value="TreeGrafter"/>
</dbReference>
<gene>
    <name evidence="4" type="ORF">WICANDRAFT_91637</name>
</gene>
<feature type="compositionally biased region" description="Polar residues" evidence="2">
    <location>
        <begin position="126"/>
        <end position="139"/>
    </location>
</feature>
<dbReference type="RefSeq" id="XP_019038958.1">
    <property type="nucleotide sequence ID" value="XM_019186307.1"/>
</dbReference>
<protein>
    <recommendedName>
        <fullName evidence="3">t-SNARE coiled-coil homology domain-containing protein</fullName>
    </recommendedName>
</protein>
<accession>A0A1E3P2Q1</accession>
<dbReference type="AlphaFoldDB" id="A0A1E3P2Q1"/>
<dbReference type="GO" id="GO:0006906">
    <property type="term" value="P:vesicle fusion"/>
    <property type="evidence" value="ECO:0007669"/>
    <property type="project" value="TreeGrafter"/>
</dbReference>
<feature type="compositionally biased region" description="Low complexity" evidence="2">
    <location>
        <begin position="163"/>
        <end position="176"/>
    </location>
</feature>
<dbReference type="EMBL" id="KV454210">
    <property type="protein sequence ID" value="ODQ59751.1"/>
    <property type="molecule type" value="Genomic_DNA"/>
</dbReference>
<proteinExistence type="inferred from homology"/>
<dbReference type="GO" id="GO:0005484">
    <property type="term" value="F:SNAP receptor activity"/>
    <property type="evidence" value="ECO:0007669"/>
    <property type="project" value="TreeGrafter"/>
</dbReference>
<feature type="compositionally biased region" description="Polar residues" evidence="2">
    <location>
        <begin position="1"/>
        <end position="71"/>
    </location>
</feature>
<feature type="compositionally biased region" description="Low complexity" evidence="2">
    <location>
        <begin position="76"/>
        <end position="87"/>
    </location>
</feature>
<dbReference type="GO" id="GO:0019905">
    <property type="term" value="F:syntaxin binding"/>
    <property type="evidence" value="ECO:0007669"/>
    <property type="project" value="TreeGrafter"/>
</dbReference>
<dbReference type="GO" id="GO:0005886">
    <property type="term" value="C:plasma membrane"/>
    <property type="evidence" value="ECO:0007669"/>
    <property type="project" value="TreeGrafter"/>
</dbReference>
<dbReference type="CDD" id="cd15886">
    <property type="entry name" value="SNARE_SEC9N"/>
    <property type="match status" value="1"/>
</dbReference>
<evidence type="ECO:0000313" key="4">
    <source>
        <dbReference type="EMBL" id="ODQ59751.1"/>
    </source>
</evidence>
<dbReference type="GO" id="GO:0006887">
    <property type="term" value="P:exocytosis"/>
    <property type="evidence" value="ECO:0007669"/>
    <property type="project" value="TreeGrafter"/>
</dbReference>
<keyword evidence="5" id="KW-1185">Reference proteome</keyword>
<dbReference type="PROSITE" id="PS50192">
    <property type="entry name" value="T_SNARE"/>
    <property type="match status" value="1"/>
</dbReference>
<sequence length="418" mass="47852">MNSNNSNPYQQGSQGSGSNPYGSLNHSNSGSNPYGSLNGNNQSNGANPYGSLNSQSQGRQGHDQYGSQSGRQGHDQYGSQSSGYSSGRVNPYAKKNEASNGYNNSYANKVAVNEDEDDLNELPDNASTRPPSYRQQQIQHPRDQGGFDFEDLNEVPQEEEDYYYQQQQEQEQQLSPEELEDLQKQRQEDEEVEGIKNQIRYTKQESVASTRNTLRMAREAEESGKNTMGMLGSQSETLYNVERNLDLAKTQDRIAKEKVAQLNHYNRNILKPSVQNPFTKSRRLREKEERIKNDRLQSKLIQEQQRRELSTSTNRIKSSLNDKEDAGDTITSKYKREKYLNEAKQYQFENDSEDDEMENEIGENIDEIGKVAGRLKRLAMNQGEEIDRQNYRLRNVDDEMNELDINVHLNTTRLSGTR</sequence>
<comment type="similarity">
    <text evidence="1">Belongs to the SNAP-25 family.</text>
</comment>
<feature type="region of interest" description="Disordered" evidence="2">
    <location>
        <begin position="1"/>
        <end position="197"/>
    </location>
</feature>
<dbReference type="PANTHER" id="PTHR19305">
    <property type="entry name" value="SYNAPTOSOMAL ASSOCIATED PROTEIN"/>
    <property type="match status" value="1"/>
</dbReference>
<evidence type="ECO:0000259" key="3">
    <source>
        <dbReference type="PROSITE" id="PS50192"/>
    </source>
</evidence>
<evidence type="ECO:0000256" key="1">
    <source>
        <dbReference type="ARBA" id="ARBA00009480"/>
    </source>
</evidence>
<evidence type="ECO:0000256" key="2">
    <source>
        <dbReference type="SAM" id="MobiDB-lite"/>
    </source>
</evidence>
<dbReference type="Proteomes" id="UP000094112">
    <property type="component" value="Unassembled WGS sequence"/>
</dbReference>
<feature type="compositionally biased region" description="Acidic residues" evidence="2">
    <location>
        <begin position="148"/>
        <end position="162"/>
    </location>
</feature>
<feature type="domain" description="T-SNARE coiled-coil homology" evidence="3">
    <location>
        <begin position="355"/>
        <end position="417"/>
    </location>
</feature>
<feature type="region of interest" description="Disordered" evidence="2">
    <location>
        <begin position="303"/>
        <end position="329"/>
    </location>
</feature>